<name>A0A919VFU2_9CLOT</name>
<dbReference type="Proteomes" id="UP000679179">
    <property type="component" value="Unassembled WGS sequence"/>
</dbReference>
<dbReference type="Pfam" id="PF18937">
    <property type="entry name" value="DUF5685"/>
    <property type="match status" value="1"/>
</dbReference>
<evidence type="ECO:0000313" key="1">
    <source>
        <dbReference type="EMBL" id="GIM30689.1"/>
    </source>
</evidence>
<evidence type="ECO:0000313" key="2">
    <source>
        <dbReference type="Proteomes" id="UP000679179"/>
    </source>
</evidence>
<reference evidence="1" key="1">
    <citation type="submission" date="2021-03" db="EMBL/GenBank/DDBJ databases">
        <title>Taxonomic study of Clostridium polyendosporum from meadow-gley soil under rice.</title>
        <authorList>
            <person name="Kobayashi H."/>
            <person name="Tanizawa Y."/>
            <person name="Yagura M."/>
        </authorList>
    </citation>
    <scope>NUCLEOTIDE SEQUENCE</scope>
    <source>
        <strain evidence="1">JCM 30710</strain>
    </source>
</reference>
<dbReference type="AlphaFoldDB" id="A0A919VFU2"/>
<dbReference type="EMBL" id="BOPZ01000052">
    <property type="protein sequence ID" value="GIM30689.1"/>
    <property type="molecule type" value="Genomic_DNA"/>
</dbReference>
<comment type="caution">
    <text evidence="1">The sequence shown here is derived from an EMBL/GenBank/DDBJ whole genome shotgun (WGS) entry which is preliminary data.</text>
</comment>
<proteinExistence type="predicted"/>
<dbReference type="RefSeq" id="WP_212905354.1">
    <property type="nucleotide sequence ID" value="NZ_BOPZ01000052.1"/>
</dbReference>
<accession>A0A919VFU2</accession>
<protein>
    <submittedName>
        <fullName evidence="1">Uncharacterized protein</fullName>
    </submittedName>
</protein>
<gene>
    <name evidence="1" type="ORF">CPJCM30710_33550</name>
</gene>
<dbReference type="InterPro" id="IPR043740">
    <property type="entry name" value="DUF5685"/>
</dbReference>
<sequence length="298" mass="34973">MFGYVIPCKMELKLKDYERFKAYYCGLCHTIKYYYGNLPRAALNYDMTFLSILLDSLSKEKINVKKLTCVVHPLTKKIIIEKNNALEYASHINIALFYYKLLDDVNDDKSIKAKLGIFLMNKSKSYFSKRFENINELIKDKLKALNLKEAEDNHNSLDEIAHPFSELTGLLIKSYPYQLDGDCEELRENLYWLGYNLGKWIYLIDALDDLKEDMQSNSFNAINISLNKDNLPFNNFYNSIKHRIDFSLLTCSSQCYNAFKQLKLQKNYNIIDNILKLGLVERYEKVLSKYEEETCCTK</sequence>
<keyword evidence="2" id="KW-1185">Reference proteome</keyword>
<organism evidence="1 2">
    <name type="scientific">Clostridium polyendosporum</name>
    <dbReference type="NCBI Taxonomy" id="69208"/>
    <lineage>
        <taxon>Bacteria</taxon>
        <taxon>Bacillati</taxon>
        <taxon>Bacillota</taxon>
        <taxon>Clostridia</taxon>
        <taxon>Eubacteriales</taxon>
        <taxon>Clostridiaceae</taxon>
        <taxon>Clostridium</taxon>
    </lineage>
</organism>